<evidence type="ECO:0000313" key="18">
    <source>
        <dbReference type="EMBL" id="KAJ4925139.1"/>
    </source>
</evidence>
<gene>
    <name evidence="18" type="ORF">JOQ06_017876</name>
</gene>
<dbReference type="GO" id="GO:0005524">
    <property type="term" value="F:ATP binding"/>
    <property type="evidence" value="ECO:0007669"/>
    <property type="project" value="UniProtKB-KW"/>
</dbReference>
<evidence type="ECO:0000256" key="14">
    <source>
        <dbReference type="ARBA" id="ARBA00022989"/>
    </source>
</evidence>
<evidence type="ECO:0000256" key="12">
    <source>
        <dbReference type="ARBA" id="ARBA00022840"/>
    </source>
</evidence>
<dbReference type="GO" id="GO:0007179">
    <property type="term" value="P:transforming growth factor beta receptor signaling pathway"/>
    <property type="evidence" value="ECO:0007669"/>
    <property type="project" value="TreeGrafter"/>
</dbReference>
<dbReference type="InterPro" id="IPR008271">
    <property type="entry name" value="Ser/Thr_kinase_AS"/>
</dbReference>
<evidence type="ECO:0000256" key="4">
    <source>
        <dbReference type="ARBA" id="ARBA00009605"/>
    </source>
</evidence>
<dbReference type="SMART" id="SM00220">
    <property type="entry name" value="S_TKc"/>
    <property type="match status" value="1"/>
</dbReference>
<dbReference type="GO" id="GO:0005025">
    <property type="term" value="F:transforming growth factor beta receptor activity, type I"/>
    <property type="evidence" value="ECO:0007669"/>
    <property type="project" value="TreeGrafter"/>
</dbReference>
<protein>
    <recommendedName>
        <fullName evidence="5">receptor protein serine/threonine kinase</fullName>
        <ecNumber evidence="5">2.7.11.30</ecNumber>
    </recommendedName>
</protein>
<dbReference type="InterPro" id="IPR000719">
    <property type="entry name" value="Prot_kinase_dom"/>
</dbReference>
<dbReference type="InterPro" id="IPR011009">
    <property type="entry name" value="Kinase-like_dom_sf"/>
</dbReference>
<reference evidence="18" key="1">
    <citation type="submission" date="2022-11" db="EMBL/GenBank/DDBJ databases">
        <title>Chromosome-level genome of Pogonophryne albipinna.</title>
        <authorList>
            <person name="Jo E."/>
        </authorList>
    </citation>
    <scope>NUCLEOTIDE SEQUENCE</scope>
    <source>
        <strain evidence="18">SGF0006</strain>
        <tissue evidence="18">Muscle</tissue>
    </source>
</reference>
<keyword evidence="7" id="KW-0808">Transferase</keyword>
<evidence type="ECO:0000256" key="7">
    <source>
        <dbReference type="ARBA" id="ARBA00022679"/>
    </source>
</evidence>
<dbReference type="EC" id="2.7.11.30" evidence="5"/>
<evidence type="ECO:0000256" key="8">
    <source>
        <dbReference type="ARBA" id="ARBA00022692"/>
    </source>
</evidence>
<comment type="similarity">
    <text evidence="4">Belongs to the protein kinase superfamily. TKL Ser/Thr protein kinase family. TGFB receptor subfamily.</text>
</comment>
<proteinExistence type="inferred from homology"/>
<comment type="cofactor">
    <cofactor evidence="2">
        <name>Mg(2+)</name>
        <dbReference type="ChEBI" id="CHEBI:18420"/>
    </cofactor>
</comment>
<keyword evidence="6" id="KW-0723">Serine/threonine-protein kinase</keyword>
<keyword evidence="10" id="KW-0547">Nucleotide-binding</keyword>
<comment type="caution">
    <text evidence="18">The sequence shown here is derived from an EMBL/GenBank/DDBJ whole genome shotgun (WGS) entry which is preliminary data.</text>
</comment>
<evidence type="ECO:0000256" key="16">
    <source>
        <dbReference type="ARBA" id="ARBA00023170"/>
    </source>
</evidence>
<keyword evidence="9" id="KW-0732">Signal</keyword>
<evidence type="ECO:0000256" key="3">
    <source>
        <dbReference type="ARBA" id="ARBA00004479"/>
    </source>
</evidence>
<sequence>MLPSGTNTEALSHCPSYMSGVSQLNDSLLSPALQCYCDRCSANSSCTTDGVCFVAIHNGTWTQLWLVSDYHEHGSLFDYLNRYTVTVEGMIKLSLSTARKPAIAHRDLKSKNILVKKNGTCCIADLGLAVRHDSATDTIDIAPNHRVGTKRYMAPEVLDDSINMKHFESFKRADIYAMGLVFWEIASRCSMGGIHEDYQLPYYDLVQSDPSVEEMRKVVCEQKLRPNIPNRWQSCEALRVMAKIMRECWYANSAARLTALRIKKTLSQLSQSEGIKM</sequence>
<dbReference type="GO" id="GO:0005886">
    <property type="term" value="C:plasma membrane"/>
    <property type="evidence" value="ECO:0007669"/>
    <property type="project" value="TreeGrafter"/>
</dbReference>
<dbReference type="SUPFAM" id="SSF56112">
    <property type="entry name" value="Protein kinase-like (PK-like)"/>
    <property type="match status" value="1"/>
</dbReference>
<keyword evidence="19" id="KW-1185">Reference proteome</keyword>
<keyword evidence="11" id="KW-0418">Kinase</keyword>
<comment type="cofactor">
    <cofactor evidence="1">
        <name>Mn(2+)</name>
        <dbReference type="ChEBI" id="CHEBI:29035"/>
    </cofactor>
</comment>
<evidence type="ECO:0000256" key="5">
    <source>
        <dbReference type="ARBA" id="ARBA00012401"/>
    </source>
</evidence>
<dbReference type="FunFam" id="1.10.510.10:FF:000045">
    <property type="entry name" value="Receptor protein serine/threonine kinase"/>
    <property type="match status" value="1"/>
</dbReference>
<evidence type="ECO:0000256" key="2">
    <source>
        <dbReference type="ARBA" id="ARBA00001946"/>
    </source>
</evidence>
<feature type="domain" description="Protein kinase" evidence="17">
    <location>
        <begin position="1"/>
        <end position="269"/>
    </location>
</feature>
<dbReference type="Pfam" id="PF00069">
    <property type="entry name" value="Pkinase"/>
    <property type="match status" value="1"/>
</dbReference>
<dbReference type="PANTHER" id="PTHR23255">
    <property type="entry name" value="TRANSFORMING GROWTH FACTOR-BETA RECEPTOR TYPE I AND II"/>
    <property type="match status" value="1"/>
</dbReference>
<evidence type="ECO:0000256" key="15">
    <source>
        <dbReference type="ARBA" id="ARBA00023136"/>
    </source>
</evidence>
<dbReference type="InterPro" id="IPR000333">
    <property type="entry name" value="TGFB_receptor"/>
</dbReference>
<evidence type="ECO:0000259" key="17">
    <source>
        <dbReference type="PROSITE" id="PS50011"/>
    </source>
</evidence>
<name>A0AAD6F825_9TELE</name>
<comment type="subcellular location">
    <subcellularLocation>
        <location evidence="3">Membrane</location>
        <topology evidence="3">Single-pass type I membrane protein</topology>
    </subcellularLocation>
</comment>
<keyword evidence="12" id="KW-0067">ATP-binding</keyword>
<keyword evidence="14" id="KW-1133">Transmembrane helix</keyword>
<dbReference type="GO" id="GO:0007507">
    <property type="term" value="P:heart development"/>
    <property type="evidence" value="ECO:0007669"/>
    <property type="project" value="TreeGrafter"/>
</dbReference>
<keyword evidence="15" id="KW-0472">Membrane</keyword>
<dbReference type="EMBL" id="JAPTMU010000021">
    <property type="protein sequence ID" value="KAJ4925139.1"/>
    <property type="molecule type" value="Genomic_DNA"/>
</dbReference>
<evidence type="ECO:0000256" key="6">
    <source>
        <dbReference type="ARBA" id="ARBA00022527"/>
    </source>
</evidence>
<evidence type="ECO:0000256" key="11">
    <source>
        <dbReference type="ARBA" id="ARBA00022777"/>
    </source>
</evidence>
<evidence type="ECO:0000256" key="1">
    <source>
        <dbReference type="ARBA" id="ARBA00001936"/>
    </source>
</evidence>
<dbReference type="GO" id="GO:0046332">
    <property type="term" value="F:SMAD binding"/>
    <property type="evidence" value="ECO:0007669"/>
    <property type="project" value="TreeGrafter"/>
</dbReference>
<evidence type="ECO:0000256" key="9">
    <source>
        <dbReference type="ARBA" id="ARBA00022729"/>
    </source>
</evidence>
<evidence type="ECO:0000256" key="10">
    <source>
        <dbReference type="ARBA" id="ARBA00022741"/>
    </source>
</evidence>
<evidence type="ECO:0000313" key="19">
    <source>
        <dbReference type="Proteomes" id="UP001219934"/>
    </source>
</evidence>
<dbReference type="PROSITE" id="PS50011">
    <property type="entry name" value="PROTEIN_KINASE_DOM"/>
    <property type="match status" value="1"/>
</dbReference>
<evidence type="ECO:0000256" key="13">
    <source>
        <dbReference type="ARBA" id="ARBA00022842"/>
    </source>
</evidence>
<organism evidence="18 19">
    <name type="scientific">Pogonophryne albipinna</name>
    <dbReference type="NCBI Taxonomy" id="1090488"/>
    <lineage>
        <taxon>Eukaryota</taxon>
        <taxon>Metazoa</taxon>
        <taxon>Chordata</taxon>
        <taxon>Craniata</taxon>
        <taxon>Vertebrata</taxon>
        <taxon>Euteleostomi</taxon>
        <taxon>Actinopterygii</taxon>
        <taxon>Neopterygii</taxon>
        <taxon>Teleostei</taxon>
        <taxon>Neoteleostei</taxon>
        <taxon>Acanthomorphata</taxon>
        <taxon>Eupercaria</taxon>
        <taxon>Perciformes</taxon>
        <taxon>Notothenioidei</taxon>
        <taxon>Pogonophryne</taxon>
    </lineage>
</organism>
<keyword evidence="8" id="KW-0812">Transmembrane</keyword>
<dbReference type="Proteomes" id="UP001219934">
    <property type="component" value="Unassembled WGS sequence"/>
</dbReference>
<accession>A0AAD6F825</accession>
<dbReference type="GO" id="GO:0043235">
    <property type="term" value="C:receptor complex"/>
    <property type="evidence" value="ECO:0007669"/>
    <property type="project" value="TreeGrafter"/>
</dbReference>
<dbReference type="Gene3D" id="1.10.510.10">
    <property type="entry name" value="Transferase(Phosphotransferase) domain 1"/>
    <property type="match status" value="1"/>
</dbReference>
<keyword evidence="13" id="KW-0460">Magnesium</keyword>
<dbReference type="PROSITE" id="PS00108">
    <property type="entry name" value="PROTEIN_KINASE_ST"/>
    <property type="match status" value="1"/>
</dbReference>
<dbReference type="PANTHER" id="PTHR23255:SF61">
    <property type="entry name" value="TGF-BETA RECEPTOR TYPE-1"/>
    <property type="match status" value="1"/>
</dbReference>
<dbReference type="AlphaFoldDB" id="A0AAD6F825"/>
<keyword evidence="16" id="KW-0675">Receptor</keyword>